<keyword evidence="2" id="KW-0732">Signal</keyword>
<dbReference type="STRING" id="43678.OJAG_25150"/>
<evidence type="ECO:0000313" key="4">
    <source>
        <dbReference type="Proteomes" id="UP000076447"/>
    </source>
</evidence>
<dbReference type="InterPro" id="IPR009091">
    <property type="entry name" value="RCC1/BLIP-II"/>
</dbReference>
<dbReference type="AlphaFoldDB" id="A0A163QZY3"/>
<reference evidence="3 4" key="1">
    <citation type="submission" date="2016-01" db="EMBL/GenBank/DDBJ databases">
        <title>Genome sequence of Oerskovia enterophila VJag, an agar and cellulose degrading bacterium.</title>
        <authorList>
            <person name="Poehlein A."/>
            <person name="Jag V."/>
            <person name="Bengelsdorf F."/>
            <person name="Duerre P."/>
            <person name="Daniel R."/>
        </authorList>
    </citation>
    <scope>NUCLEOTIDE SEQUENCE [LARGE SCALE GENOMIC DNA]</scope>
    <source>
        <strain evidence="3 4">VJag</strain>
    </source>
</reference>
<dbReference type="SUPFAM" id="SSF50985">
    <property type="entry name" value="RCC1/BLIP-II"/>
    <property type="match status" value="1"/>
</dbReference>
<keyword evidence="1" id="KW-0677">Repeat</keyword>
<dbReference type="PANTHER" id="PTHR22870">
    <property type="entry name" value="REGULATOR OF CHROMOSOME CONDENSATION"/>
    <property type="match status" value="1"/>
</dbReference>
<feature type="chain" id="PRO_5039122324" description="Regulator of chromosome condensation (RCC1) repeat protein" evidence="2">
    <location>
        <begin position="32"/>
        <end position="441"/>
    </location>
</feature>
<comment type="caution">
    <text evidence="3">The sequence shown here is derived from an EMBL/GenBank/DDBJ whole genome shotgun (WGS) entry which is preliminary data.</text>
</comment>
<dbReference type="OrthoDB" id="904022at2"/>
<evidence type="ECO:0000313" key="3">
    <source>
        <dbReference type="EMBL" id="KZM34709.1"/>
    </source>
</evidence>
<sequence>MNAATRRVAAATGALTLVATALLGTVQLTTAAYTDEARAETAVLTADVPPVVAAIRQANAVDTTAAIVEGRLYLWGFFGAGANPGGGALGAGEGAVRTPSLFRPLTDVVDVSANAYGYKAIDASGRLWTWGTNGYNENGGLPGAVPASWTPLDTDVRSVASSEYANAWLKADGSVWTTGTPAFGQRGNGNSLPQVNPTRVTFPAGTGALVYVGAAYEGFYAVDDASRVYFWGRDYRGGAGNGLHGDRYVTTPVEVPALTALVASEGLAYLGGGYAFGTLLTEKGDVYTWGSAENNAHGGAPGSWTALDGRDLGAPKLLLAGVEDVAVSFQTGRALMADGTVQAWGARLWGGAFRLPSGAINSTNALAVVYDGGKGPAVEVGGSKDVGSYTLADGTLWTWGENGFGAACGGLTYAACARSVTSTGAANGLYVWPAHQVEVTP</sequence>
<gene>
    <name evidence="3" type="ORF">OJAG_25150</name>
</gene>
<dbReference type="EMBL" id="LRIE01000077">
    <property type="protein sequence ID" value="KZM34709.1"/>
    <property type="molecule type" value="Genomic_DNA"/>
</dbReference>
<organism evidence="3 4">
    <name type="scientific">Oerskovia enterophila</name>
    <dbReference type="NCBI Taxonomy" id="43678"/>
    <lineage>
        <taxon>Bacteria</taxon>
        <taxon>Bacillati</taxon>
        <taxon>Actinomycetota</taxon>
        <taxon>Actinomycetes</taxon>
        <taxon>Micrococcales</taxon>
        <taxon>Cellulomonadaceae</taxon>
        <taxon>Oerskovia</taxon>
    </lineage>
</organism>
<dbReference type="PATRIC" id="fig|43678.3.peg.2630"/>
<name>A0A163QZY3_9CELL</name>
<protein>
    <recommendedName>
        <fullName evidence="5">Regulator of chromosome condensation (RCC1) repeat protein</fullName>
    </recommendedName>
</protein>
<proteinExistence type="predicted"/>
<dbReference type="InterPro" id="IPR051210">
    <property type="entry name" value="Ub_ligase/GEF_domain"/>
</dbReference>
<dbReference type="Gene3D" id="2.130.10.30">
    <property type="entry name" value="Regulator of chromosome condensation 1/beta-lactamase-inhibitor protein II"/>
    <property type="match status" value="2"/>
</dbReference>
<dbReference type="Proteomes" id="UP000076447">
    <property type="component" value="Unassembled WGS sequence"/>
</dbReference>
<accession>A0A163QZY3</accession>
<evidence type="ECO:0000256" key="1">
    <source>
        <dbReference type="ARBA" id="ARBA00022737"/>
    </source>
</evidence>
<dbReference type="RefSeq" id="WP_068708911.1">
    <property type="nucleotide sequence ID" value="NZ_LRIE01000077.1"/>
</dbReference>
<dbReference type="PANTHER" id="PTHR22870:SF408">
    <property type="entry name" value="OS09G0560450 PROTEIN"/>
    <property type="match status" value="1"/>
</dbReference>
<evidence type="ECO:0008006" key="5">
    <source>
        <dbReference type="Google" id="ProtNLM"/>
    </source>
</evidence>
<evidence type="ECO:0000256" key="2">
    <source>
        <dbReference type="SAM" id="SignalP"/>
    </source>
</evidence>
<feature type="signal peptide" evidence="2">
    <location>
        <begin position="1"/>
        <end position="31"/>
    </location>
</feature>